<organism evidence="1 2">
    <name type="scientific">Bacillus thuringiensis</name>
    <dbReference type="NCBI Taxonomy" id="1428"/>
    <lineage>
        <taxon>Bacteria</taxon>
        <taxon>Bacillati</taxon>
        <taxon>Bacillota</taxon>
        <taxon>Bacilli</taxon>
        <taxon>Bacillales</taxon>
        <taxon>Bacillaceae</taxon>
        <taxon>Bacillus</taxon>
        <taxon>Bacillus cereus group</taxon>
    </lineage>
</organism>
<dbReference type="EMBL" id="NTYF01000023">
    <property type="protein sequence ID" value="PER55646.1"/>
    <property type="molecule type" value="Genomic_DNA"/>
</dbReference>
<proteinExistence type="predicted"/>
<comment type="caution">
    <text evidence="1">The sequence shown here is derived from an EMBL/GenBank/DDBJ whole genome shotgun (WGS) entry which is preliminary data.</text>
</comment>
<dbReference type="AlphaFoldDB" id="A0ABD6S757"/>
<dbReference type="RefSeq" id="WP_098316991.1">
    <property type="nucleotide sequence ID" value="NZ_NTYF01000023.1"/>
</dbReference>
<sequence>MFNSTFSSKRVNKDIIKMHKGKPHIETTVTFLTPIDKKSELYKNLSLHPTTIGKVMEGISNDVEEVIGDTFEADVQSIHCAVANLYSSK</sequence>
<name>A0ABD6S757_BACTU</name>
<evidence type="ECO:0000313" key="1">
    <source>
        <dbReference type="EMBL" id="PER55646.1"/>
    </source>
</evidence>
<accession>A0ABD6S757</accession>
<reference evidence="1 2" key="1">
    <citation type="submission" date="2017-09" db="EMBL/GenBank/DDBJ databases">
        <title>Large-scale bioinformatics analysis of Bacillus genomes uncovers conserved roles of natural products in bacterial physiology.</title>
        <authorList>
            <consortium name="Agbiome Team Llc"/>
            <person name="Bleich R.M."/>
            <person name="Kirk G.J."/>
            <person name="Santa Maria K.C."/>
            <person name="Allen S.E."/>
            <person name="Farag S."/>
            <person name="Shank E.A."/>
            <person name="Bowers A."/>
        </authorList>
    </citation>
    <scope>NUCLEOTIDE SEQUENCE [LARGE SCALE GENOMIC DNA]</scope>
    <source>
        <strain evidence="1 2">AFS005140</strain>
    </source>
</reference>
<protein>
    <submittedName>
        <fullName evidence="1">Uncharacterized protein</fullName>
    </submittedName>
</protein>
<dbReference type="Proteomes" id="UP000219897">
    <property type="component" value="Unassembled WGS sequence"/>
</dbReference>
<evidence type="ECO:0000313" key="2">
    <source>
        <dbReference type="Proteomes" id="UP000219897"/>
    </source>
</evidence>
<gene>
    <name evidence="1" type="ORF">CN495_07790</name>
</gene>